<dbReference type="InterPro" id="IPR050553">
    <property type="entry name" value="Thioredoxin_ResA/DsbE_sf"/>
</dbReference>
<dbReference type="GO" id="GO:0016491">
    <property type="term" value="F:oxidoreductase activity"/>
    <property type="evidence" value="ECO:0007669"/>
    <property type="project" value="InterPro"/>
</dbReference>
<keyword evidence="5" id="KW-0676">Redox-active center</keyword>
<evidence type="ECO:0000259" key="7">
    <source>
        <dbReference type="PROSITE" id="PS51352"/>
    </source>
</evidence>
<name>A0A345BXR4_9BACI</name>
<dbReference type="PANTHER" id="PTHR42852:SF6">
    <property type="entry name" value="THIOL:DISULFIDE INTERCHANGE PROTEIN DSBE"/>
    <property type="match status" value="1"/>
</dbReference>
<feature type="transmembrane region" description="Helical" evidence="6">
    <location>
        <begin position="14"/>
        <end position="33"/>
    </location>
</feature>
<dbReference type="Gene3D" id="3.40.30.10">
    <property type="entry name" value="Glutaredoxin"/>
    <property type="match status" value="1"/>
</dbReference>
<evidence type="ECO:0000256" key="4">
    <source>
        <dbReference type="ARBA" id="ARBA00023157"/>
    </source>
</evidence>
<organism evidence="8 9">
    <name type="scientific">Salicibibacter kimchii</name>
    <dbReference type="NCBI Taxonomy" id="2099786"/>
    <lineage>
        <taxon>Bacteria</taxon>
        <taxon>Bacillati</taxon>
        <taxon>Bacillota</taxon>
        <taxon>Bacilli</taxon>
        <taxon>Bacillales</taxon>
        <taxon>Bacillaceae</taxon>
        <taxon>Salicibibacter</taxon>
    </lineage>
</organism>
<dbReference type="GO" id="GO:0030313">
    <property type="term" value="C:cell envelope"/>
    <property type="evidence" value="ECO:0007669"/>
    <property type="project" value="UniProtKB-SubCell"/>
</dbReference>
<proteinExistence type="predicted"/>
<protein>
    <submittedName>
        <fullName evidence="8">Thiol-disulfide oxidoreductase</fullName>
    </submittedName>
</protein>
<dbReference type="InterPro" id="IPR017937">
    <property type="entry name" value="Thioredoxin_CS"/>
</dbReference>
<dbReference type="EMBL" id="CP031092">
    <property type="protein sequence ID" value="AXF55745.1"/>
    <property type="molecule type" value="Genomic_DNA"/>
</dbReference>
<dbReference type="InterPro" id="IPR000866">
    <property type="entry name" value="AhpC/TSA"/>
</dbReference>
<keyword evidence="3" id="KW-0735">Signal-anchor</keyword>
<keyword evidence="6" id="KW-1133">Transmembrane helix</keyword>
<reference evidence="8 9" key="1">
    <citation type="journal article" date="2018" name="J. Microbiol.">
        <title>Salicibibacter kimchii gen. nov., sp. nov., a moderately halophilic and alkalitolerant bacterium in the family Bacillaceae, isolated from kimchi.</title>
        <authorList>
            <person name="Jang J.Y."/>
            <person name="Oh Y.J."/>
            <person name="Lim S.K."/>
            <person name="Park H.K."/>
            <person name="Lee C."/>
            <person name="Kim J.Y."/>
            <person name="Lee M.A."/>
            <person name="Choi H.J."/>
        </authorList>
    </citation>
    <scope>NUCLEOTIDE SEQUENCE [LARGE SCALE GENOMIC DNA]</scope>
    <source>
        <strain evidence="8 9">NKC1-1</strain>
    </source>
</reference>
<evidence type="ECO:0000256" key="2">
    <source>
        <dbReference type="ARBA" id="ARBA00022748"/>
    </source>
</evidence>
<keyword evidence="4" id="KW-1015">Disulfide bond</keyword>
<dbReference type="Proteomes" id="UP000252100">
    <property type="component" value="Chromosome"/>
</dbReference>
<keyword evidence="2" id="KW-0201">Cytochrome c-type biogenesis</keyword>
<dbReference type="Pfam" id="PF00578">
    <property type="entry name" value="AhpC-TSA"/>
    <property type="match status" value="1"/>
</dbReference>
<dbReference type="PROSITE" id="PS00194">
    <property type="entry name" value="THIOREDOXIN_1"/>
    <property type="match status" value="1"/>
</dbReference>
<dbReference type="SUPFAM" id="SSF52833">
    <property type="entry name" value="Thioredoxin-like"/>
    <property type="match status" value="1"/>
</dbReference>
<dbReference type="PANTHER" id="PTHR42852">
    <property type="entry name" value="THIOL:DISULFIDE INTERCHANGE PROTEIN DSBE"/>
    <property type="match status" value="1"/>
</dbReference>
<comment type="subcellular location">
    <subcellularLocation>
        <location evidence="1">Cell envelope</location>
    </subcellularLocation>
</comment>
<sequence length="185" mass="21275">MDKQERYKRKRRRLLMRTAILLTLTAGVVYVFYTNFIQAEPSMVSEGEQAPNFALMDMDGERVELADYEGEGVFLNFWGTFCPPCEDEMPYMEDEHQAYADEDVEILAVNVGESELTIDRFAQRHQLTFPILMDEHRNVLDQYGVGELPATYLIDEHGEVQHIRTGGMSEQHVEDFMAEINPAAS</sequence>
<evidence type="ECO:0000313" key="9">
    <source>
        <dbReference type="Proteomes" id="UP000252100"/>
    </source>
</evidence>
<dbReference type="KEGG" id="rue:DT065_06715"/>
<evidence type="ECO:0000256" key="3">
    <source>
        <dbReference type="ARBA" id="ARBA00022968"/>
    </source>
</evidence>
<dbReference type="NCBIfam" id="NF002854">
    <property type="entry name" value="PRK03147.1"/>
    <property type="match status" value="1"/>
</dbReference>
<dbReference type="CDD" id="cd02966">
    <property type="entry name" value="TlpA_like_family"/>
    <property type="match status" value="1"/>
</dbReference>
<keyword evidence="6" id="KW-0812">Transmembrane</keyword>
<evidence type="ECO:0000256" key="5">
    <source>
        <dbReference type="ARBA" id="ARBA00023284"/>
    </source>
</evidence>
<dbReference type="RefSeq" id="WP_114371902.1">
    <property type="nucleotide sequence ID" value="NZ_CP031092.1"/>
</dbReference>
<dbReference type="GO" id="GO:0016209">
    <property type="term" value="F:antioxidant activity"/>
    <property type="evidence" value="ECO:0007669"/>
    <property type="project" value="InterPro"/>
</dbReference>
<dbReference type="InterPro" id="IPR013766">
    <property type="entry name" value="Thioredoxin_domain"/>
</dbReference>
<dbReference type="AlphaFoldDB" id="A0A345BXR4"/>
<evidence type="ECO:0000256" key="6">
    <source>
        <dbReference type="SAM" id="Phobius"/>
    </source>
</evidence>
<feature type="domain" description="Thioredoxin" evidence="7">
    <location>
        <begin position="44"/>
        <end position="182"/>
    </location>
</feature>
<dbReference type="PROSITE" id="PS51352">
    <property type="entry name" value="THIOREDOXIN_2"/>
    <property type="match status" value="1"/>
</dbReference>
<keyword evidence="6" id="KW-0472">Membrane</keyword>
<accession>A0A345BXR4</accession>
<evidence type="ECO:0000256" key="1">
    <source>
        <dbReference type="ARBA" id="ARBA00004196"/>
    </source>
</evidence>
<dbReference type="OrthoDB" id="25753at2"/>
<gene>
    <name evidence="8" type="ORF">DT065_06715</name>
</gene>
<keyword evidence="9" id="KW-1185">Reference proteome</keyword>
<dbReference type="GO" id="GO:0017004">
    <property type="term" value="P:cytochrome complex assembly"/>
    <property type="evidence" value="ECO:0007669"/>
    <property type="project" value="UniProtKB-KW"/>
</dbReference>
<dbReference type="InterPro" id="IPR036249">
    <property type="entry name" value="Thioredoxin-like_sf"/>
</dbReference>
<evidence type="ECO:0000313" key="8">
    <source>
        <dbReference type="EMBL" id="AXF55745.1"/>
    </source>
</evidence>